<evidence type="ECO:0008006" key="5">
    <source>
        <dbReference type="Google" id="ProtNLM"/>
    </source>
</evidence>
<evidence type="ECO:0000313" key="4">
    <source>
        <dbReference type="Proteomes" id="UP000035088"/>
    </source>
</evidence>
<sequence length="270" mass="28328">MPTNPRDDDSIPDEEIEVPDAEAATDDDAEEDTEDDAVEETVVVKTRKRPAADSASKAASSESADTGGSPKQITLSVRALVLGLVGLLVGAGLLFGIVDNLRVRNQLGDLRDRQANEAKAEEIAGDYAVKAATLDYNDLTPWAANLKKGVSPQLAKQFDVAVPAMTQILTPVRMKTTANLVSSTTTDVSGDVYKVTAVVDVNTTSLQTPNGASALAAYVLTLNKADNWMITAVGDQATPGGTPRLPGMPNQPQQQQQQQAPPTQPAPPGG</sequence>
<protein>
    <recommendedName>
        <fullName evidence="5">Mce-associated membrane protein</fullName>
    </recommendedName>
</protein>
<dbReference type="RefSeq" id="WP_007323863.1">
    <property type="nucleotide sequence ID" value="NZ_BAEE01000088.1"/>
</dbReference>
<gene>
    <name evidence="3" type="ORF">GOARA_088_00530</name>
</gene>
<proteinExistence type="predicted"/>
<evidence type="ECO:0000313" key="3">
    <source>
        <dbReference type="EMBL" id="GAB11789.1"/>
    </source>
</evidence>
<name>G7H7G4_9ACTN</name>
<organism evidence="3 4">
    <name type="scientific">Gordonia araii NBRC 100433</name>
    <dbReference type="NCBI Taxonomy" id="1073574"/>
    <lineage>
        <taxon>Bacteria</taxon>
        <taxon>Bacillati</taxon>
        <taxon>Actinomycetota</taxon>
        <taxon>Actinomycetes</taxon>
        <taxon>Mycobacteriales</taxon>
        <taxon>Gordoniaceae</taxon>
        <taxon>Gordonia</taxon>
    </lineage>
</organism>
<evidence type="ECO:0000256" key="1">
    <source>
        <dbReference type="SAM" id="MobiDB-lite"/>
    </source>
</evidence>
<feature type="region of interest" description="Disordered" evidence="1">
    <location>
        <begin position="1"/>
        <end position="70"/>
    </location>
</feature>
<feature type="compositionally biased region" description="Low complexity" evidence="1">
    <location>
        <begin position="251"/>
        <end position="261"/>
    </location>
</feature>
<feature type="compositionally biased region" description="Acidic residues" evidence="1">
    <location>
        <begin position="10"/>
        <end position="39"/>
    </location>
</feature>
<keyword evidence="4" id="KW-1185">Reference proteome</keyword>
<accession>G7H7G4</accession>
<dbReference type="STRING" id="1073574.GOARA_088_00530"/>
<reference evidence="3 4" key="1">
    <citation type="submission" date="2011-11" db="EMBL/GenBank/DDBJ databases">
        <title>Whole genome shotgun sequence of Gordonia araii NBRC 100433.</title>
        <authorList>
            <person name="Yoshida Y."/>
            <person name="Hosoyama A."/>
            <person name="Tsuchikane K."/>
            <person name="Katsumata H."/>
            <person name="Yamazaki S."/>
            <person name="Fujita N."/>
        </authorList>
    </citation>
    <scope>NUCLEOTIDE SEQUENCE [LARGE SCALE GENOMIC DNA]</scope>
    <source>
        <strain evidence="3 4">NBRC 100433</strain>
    </source>
</reference>
<feature type="transmembrane region" description="Helical" evidence="2">
    <location>
        <begin position="79"/>
        <end position="98"/>
    </location>
</feature>
<evidence type="ECO:0000256" key="2">
    <source>
        <dbReference type="SAM" id="Phobius"/>
    </source>
</evidence>
<dbReference type="AlphaFoldDB" id="G7H7G4"/>
<keyword evidence="2" id="KW-1133">Transmembrane helix</keyword>
<dbReference type="EMBL" id="BAEE01000088">
    <property type="protein sequence ID" value="GAB11789.1"/>
    <property type="molecule type" value="Genomic_DNA"/>
</dbReference>
<dbReference type="OrthoDB" id="4381663at2"/>
<dbReference type="Proteomes" id="UP000035088">
    <property type="component" value="Unassembled WGS sequence"/>
</dbReference>
<keyword evidence="2" id="KW-0472">Membrane</keyword>
<keyword evidence="2" id="KW-0812">Transmembrane</keyword>
<comment type="caution">
    <text evidence="3">The sequence shown here is derived from an EMBL/GenBank/DDBJ whole genome shotgun (WGS) entry which is preliminary data.</text>
</comment>
<feature type="compositionally biased region" description="Low complexity" evidence="1">
    <location>
        <begin position="52"/>
        <end position="64"/>
    </location>
</feature>
<feature type="region of interest" description="Disordered" evidence="1">
    <location>
        <begin position="233"/>
        <end position="270"/>
    </location>
</feature>